<dbReference type="AlphaFoldDB" id="A0A8T3CS35"/>
<protein>
    <submittedName>
        <fullName evidence="2">Uncharacterized protein</fullName>
    </submittedName>
</protein>
<evidence type="ECO:0000256" key="1">
    <source>
        <dbReference type="SAM" id="MobiDB-lite"/>
    </source>
</evidence>
<name>A0A8T3CS35_9TELE</name>
<evidence type="ECO:0000313" key="2">
    <source>
        <dbReference type="EMBL" id="KAI1886382.1"/>
    </source>
</evidence>
<gene>
    <name evidence="2" type="ORF">AGOR_G00213440</name>
</gene>
<evidence type="ECO:0000313" key="3">
    <source>
        <dbReference type="Proteomes" id="UP000829720"/>
    </source>
</evidence>
<reference evidence="2" key="1">
    <citation type="submission" date="2021-01" db="EMBL/GenBank/DDBJ databases">
        <authorList>
            <person name="Zahm M."/>
            <person name="Roques C."/>
            <person name="Cabau C."/>
            <person name="Klopp C."/>
            <person name="Donnadieu C."/>
            <person name="Jouanno E."/>
            <person name="Lampietro C."/>
            <person name="Louis A."/>
            <person name="Herpin A."/>
            <person name="Echchiki A."/>
            <person name="Berthelot C."/>
            <person name="Parey E."/>
            <person name="Roest-Crollius H."/>
            <person name="Braasch I."/>
            <person name="Postlethwait J."/>
            <person name="Bobe J."/>
            <person name="Montfort J."/>
            <person name="Bouchez O."/>
            <person name="Begum T."/>
            <person name="Mejri S."/>
            <person name="Adams A."/>
            <person name="Chen W.-J."/>
            <person name="Guiguen Y."/>
        </authorList>
    </citation>
    <scope>NUCLEOTIDE SEQUENCE</scope>
    <source>
        <tissue evidence="2">Blood</tissue>
    </source>
</reference>
<accession>A0A8T3CS35</accession>
<sequence length="77" mass="8429">MNGVFQAVRRHAWRLSAAMATAWESRELAGEVKPSRVASGDPEKVTSHQWRYERNAAGGSGGLRCGGTSRTETLVRE</sequence>
<keyword evidence="3" id="KW-1185">Reference proteome</keyword>
<feature type="region of interest" description="Disordered" evidence="1">
    <location>
        <begin position="56"/>
        <end position="77"/>
    </location>
</feature>
<comment type="caution">
    <text evidence="2">The sequence shown here is derived from an EMBL/GenBank/DDBJ whole genome shotgun (WGS) entry which is preliminary data.</text>
</comment>
<dbReference type="Proteomes" id="UP000829720">
    <property type="component" value="Unassembled WGS sequence"/>
</dbReference>
<organism evidence="2 3">
    <name type="scientific">Albula goreensis</name>
    <dbReference type="NCBI Taxonomy" id="1534307"/>
    <lineage>
        <taxon>Eukaryota</taxon>
        <taxon>Metazoa</taxon>
        <taxon>Chordata</taxon>
        <taxon>Craniata</taxon>
        <taxon>Vertebrata</taxon>
        <taxon>Euteleostomi</taxon>
        <taxon>Actinopterygii</taxon>
        <taxon>Neopterygii</taxon>
        <taxon>Teleostei</taxon>
        <taxon>Albuliformes</taxon>
        <taxon>Albulidae</taxon>
        <taxon>Albula</taxon>
    </lineage>
</organism>
<proteinExistence type="predicted"/>
<dbReference type="EMBL" id="JAERUA010000020">
    <property type="protein sequence ID" value="KAI1886382.1"/>
    <property type="molecule type" value="Genomic_DNA"/>
</dbReference>